<keyword evidence="2" id="KW-0288">FMN</keyword>
<dbReference type="AlphaFoldDB" id="A0A2S0I5V3"/>
<gene>
    <name evidence="5" type="ORF">CLM73_10030</name>
</gene>
<reference evidence="5 6" key="1">
    <citation type="submission" date="2017-09" db="EMBL/GenBank/DDBJ databases">
        <title>Genomic, metabolic, and phenotypic characteristics of bacterial isolates from the natural microbiome of the model nematode Caenorhabditis elegans.</title>
        <authorList>
            <person name="Zimmermann J."/>
            <person name="Obeng N."/>
            <person name="Yang W."/>
            <person name="Obeng O."/>
            <person name="Kissoyan K."/>
            <person name="Pees B."/>
            <person name="Dirksen P."/>
            <person name="Hoppner M."/>
            <person name="Franke A."/>
            <person name="Rosenstiel P."/>
            <person name="Leippe M."/>
            <person name="Dierking K."/>
            <person name="Kaleta C."/>
            <person name="Schulenburg H."/>
        </authorList>
    </citation>
    <scope>NUCLEOTIDE SEQUENCE [LARGE SCALE GENOMIC DNA]</scope>
    <source>
        <strain evidence="5 6">MYb73</strain>
    </source>
</reference>
<dbReference type="PANTHER" id="PTHR43278:SF4">
    <property type="entry name" value="NAD(P)H-DEPENDENT FMN-CONTAINING OXIDOREDUCTASE YWQN-RELATED"/>
    <property type="match status" value="1"/>
</dbReference>
<accession>A0A2S0I5V3</accession>
<evidence type="ECO:0000259" key="4">
    <source>
        <dbReference type="Pfam" id="PF02525"/>
    </source>
</evidence>
<evidence type="ECO:0000256" key="2">
    <source>
        <dbReference type="ARBA" id="ARBA00022643"/>
    </source>
</evidence>
<name>A0A2S0I5V3_9BURK</name>
<proteinExistence type="predicted"/>
<dbReference type="Proteomes" id="UP000239477">
    <property type="component" value="Chromosome"/>
</dbReference>
<dbReference type="RefSeq" id="WP_105238298.1">
    <property type="nucleotide sequence ID" value="NZ_CP023270.1"/>
</dbReference>
<dbReference type="EMBL" id="CP023270">
    <property type="protein sequence ID" value="AVJ27420.1"/>
    <property type="molecule type" value="Genomic_DNA"/>
</dbReference>
<dbReference type="InterPro" id="IPR029039">
    <property type="entry name" value="Flavoprotein-like_sf"/>
</dbReference>
<dbReference type="Gene3D" id="3.40.50.360">
    <property type="match status" value="1"/>
</dbReference>
<feature type="domain" description="Flavodoxin-like fold" evidence="4">
    <location>
        <begin position="9"/>
        <end position="170"/>
    </location>
</feature>
<evidence type="ECO:0000256" key="1">
    <source>
        <dbReference type="ARBA" id="ARBA00022630"/>
    </source>
</evidence>
<protein>
    <submittedName>
        <fullName evidence="5">NAD(P)H dehydrogenase</fullName>
    </submittedName>
</protein>
<dbReference type="Pfam" id="PF02525">
    <property type="entry name" value="Flavodoxin_2"/>
    <property type="match status" value="1"/>
</dbReference>
<keyword evidence="6" id="KW-1185">Reference proteome</keyword>
<sequence>MNSTHRPERLLILVGSPRRDGNSAALAESARQGAATAGIVASVFFLDDYIQGLLPDLRHNKPPADRYAELFLEHFLPADGVLFCTPIYWYGMSAQTKAFFDRSFSHYAGSGPEPERVKAGMAGKRLGLAVASEETYPGAALGIVHQVQEYARYTHSSFVGFVHGAGNRRGEIARDPRRPLAAAHALGAEFFTRKYSDYRLETPRPHNVWEPPAPALSSTPGGLP</sequence>
<evidence type="ECO:0000313" key="5">
    <source>
        <dbReference type="EMBL" id="AVJ27420.1"/>
    </source>
</evidence>
<keyword evidence="1" id="KW-0285">Flavoprotein</keyword>
<evidence type="ECO:0000256" key="3">
    <source>
        <dbReference type="SAM" id="MobiDB-lite"/>
    </source>
</evidence>
<dbReference type="InterPro" id="IPR003680">
    <property type="entry name" value="Flavodoxin_fold"/>
</dbReference>
<feature type="region of interest" description="Disordered" evidence="3">
    <location>
        <begin position="202"/>
        <end position="224"/>
    </location>
</feature>
<dbReference type="PANTHER" id="PTHR43278">
    <property type="entry name" value="NAD(P)H-DEPENDENT FMN-CONTAINING OXIDOREDUCTASE YWQN-RELATED"/>
    <property type="match status" value="1"/>
</dbReference>
<organism evidence="5 6">
    <name type="scientific">Achromobacter spanius</name>
    <dbReference type="NCBI Taxonomy" id="217203"/>
    <lineage>
        <taxon>Bacteria</taxon>
        <taxon>Pseudomonadati</taxon>
        <taxon>Pseudomonadota</taxon>
        <taxon>Betaproteobacteria</taxon>
        <taxon>Burkholderiales</taxon>
        <taxon>Alcaligenaceae</taxon>
        <taxon>Achromobacter</taxon>
    </lineage>
</organism>
<evidence type="ECO:0000313" key="6">
    <source>
        <dbReference type="Proteomes" id="UP000239477"/>
    </source>
</evidence>
<dbReference type="SUPFAM" id="SSF52218">
    <property type="entry name" value="Flavoproteins"/>
    <property type="match status" value="1"/>
</dbReference>
<dbReference type="InterPro" id="IPR051796">
    <property type="entry name" value="ISF_SsuE-like"/>
</dbReference>
<dbReference type="OrthoDB" id="9805976at2"/>